<name>A0A1R1LHM6_9MICC</name>
<comment type="similarity">
    <text evidence="2">Belongs to the HPF/YfiA ribosome-associated protein family. Long HPF subfamily.</text>
</comment>
<dbReference type="HAMAP" id="MF_00839">
    <property type="entry name" value="HPF"/>
    <property type="match status" value="1"/>
</dbReference>
<dbReference type="Pfam" id="PF16321">
    <property type="entry name" value="Ribosom_S30AE_C"/>
    <property type="match status" value="1"/>
</dbReference>
<dbReference type="AlphaFoldDB" id="A0A1R1LHM6"/>
<dbReference type="Gene3D" id="3.30.160.100">
    <property type="entry name" value="Ribosome hibernation promotion factor-like"/>
    <property type="match status" value="1"/>
</dbReference>
<dbReference type="Pfam" id="PF02482">
    <property type="entry name" value="Ribosomal_S30AE"/>
    <property type="match status" value="1"/>
</dbReference>
<keyword evidence="2" id="KW-0963">Cytoplasm</keyword>
<dbReference type="GO" id="GO:0045900">
    <property type="term" value="P:negative regulation of translational elongation"/>
    <property type="evidence" value="ECO:0007669"/>
    <property type="project" value="TreeGrafter"/>
</dbReference>
<organism evidence="4 5">
    <name type="scientific">Tersicoccus phoenicis</name>
    <dbReference type="NCBI Taxonomy" id="554083"/>
    <lineage>
        <taxon>Bacteria</taxon>
        <taxon>Bacillati</taxon>
        <taxon>Actinomycetota</taxon>
        <taxon>Actinomycetes</taxon>
        <taxon>Micrococcales</taxon>
        <taxon>Micrococcaceae</taxon>
        <taxon>Tersicoccus</taxon>
    </lineage>
</organism>
<evidence type="ECO:0000313" key="4">
    <source>
        <dbReference type="EMBL" id="OMH27041.1"/>
    </source>
</evidence>
<dbReference type="RefSeq" id="WP_076702307.1">
    <property type="nucleotide sequence ID" value="NZ_MRDE01000017.1"/>
</dbReference>
<dbReference type="EMBL" id="MRDE01000017">
    <property type="protein sequence ID" value="OMH27041.1"/>
    <property type="molecule type" value="Genomic_DNA"/>
</dbReference>
<gene>
    <name evidence="2" type="primary">hpf</name>
    <name evidence="4" type="ORF">BKD30_03890</name>
</gene>
<dbReference type="CDD" id="cd00552">
    <property type="entry name" value="RaiA"/>
    <property type="match status" value="1"/>
</dbReference>
<evidence type="ECO:0000256" key="1">
    <source>
        <dbReference type="ARBA" id="ARBA00022845"/>
    </source>
</evidence>
<dbReference type="SUPFAM" id="SSF69754">
    <property type="entry name" value="Ribosome binding protein Y (YfiA homologue)"/>
    <property type="match status" value="1"/>
</dbReference>
<dbReference type="Proteomes" id="UP000187085">
    <property type="component" value="Unassembled WGS sequence"/>
</dbReference>
<comment type="subunit">
    <text evidence="2">Interacts with 100S ribosomes.</text>
</comment>
<dbReference type="InterPro" id="IPR003489">
    <property type="entry name" value="RHF/RaiA"/>
</dbReference>
<keyword evidence="5" id="KW-1185">Reference proteome</keyword>
<comment type="function">
    <text evidence="2">Required for dimerization of active 70S ribosomes into 100S ribosomes in stationary phase; 100S ribosomes are translationally inactive and sometimes present during exponential growth.</text>
</comment>
<dbReference type="PANTHER" id="PTHR33231">
    <property type="entry name" value="30S RIBOSOMAL PROTEIN"/>
    <property type="match status" value="1"/>
</dbReference>
<dbReference type="InterPro" id="IPR036567">
    <property type="entry name" value="RHF-like"/>
</dbReference>
<evidence type="ECO:0000313" key="5">
    <source>
        <dbReference type="Proteomes" id="UP000187085"/>
    </source>
</evidence>
<accession>A0A1R1LHM6</accession>
<dbReference type="STRING" id="554083.BKD30_03890"/>
<dbReference type="Gene3D" id="3.30.505.50">
    <property type="entry name" value="Sigma 54 modulation/S30EA ribosomal protein, C-terminal domain"/>
    <property type="match status" value="1"/>
</dbReference>
<dbReference type="NCBIfam" id="TIGR00741">
    <property type="entry name" value="yfiA"/>
    <property type="match status" value="1"/>
</dbReference>
<dbReference type="PANTHER" id="PTHR33231:SF1">
    <property type="entry name" value="30S RIBOSOMAL PROTEIN"/>
    <property type="match status" value="1"/>
</dbReference>
<comment type="caution">
    <text evidence="4">The sequence shown here is derived from an EMBL/GenBank/DDBJ whole genome shotgun (WGS) entry which is preliminary data.</text>
</comment>
<evidence type="ECO:0000256" key="2">
    <source>
        <dbReference type="HAMAP-Rule" id="MF_00839"/>
    </source>
</evidence>
<protein>
    <recommendedName>
        <fullName evidence="2">Ribosome hibernation promoting factor</fullName>
        <shortName evidence="2">HPF</shortName>
    </recommendedName>
</protein>
<sequence length="225" mass="25278">MDFSIHGRNVTVSDRYREYAEEKIAKIEPLVESRHRLEAKVTKQPSAVTIELTVLGRKPVIRAEAVSEDKFSAFDAAARKLAERLRRARDRKKVHHQGHQRPTAVHEATAALPVVRPDTPIYLQTVDDVGGRAAETVPDQQTGESPVTIRRKVFPAARLSLDDAVDAMEMVGHDFYLFIDEDTSTPSVVYRRRGWTYGVISLDEACDQDADVQEEELAYRPATPA</sequence>
<dbReference type="InterPro" id="IPR050574">
    <property type="entry name" value="HPF/YfiA_ribosome-assoc"/>
</dbReference>
<dbReference type="InterPro" id="IPR034694">
    <property type="entry name" value="HPF_long/plastid"/>
</dbReference>
<comment type="subcellular location">
    <subcellularLocation>
        <location evidence="2">Cytoplasm</location>
    </subcellularLocation>
</comment>
<dbReference type="OrthoDB" id="9794975at2"/>
<dbReference type="InterPro" id="IPR032528">
    <property type="entry name" value="Ribosom_S30AE_C"/>
</dbReference>
<keyword evidence="1 2" id="KW-0810">Translation regulation</keyword>
<dbReference type="InterPro" id="IPR038416">
    <property type="entry name" value="Ribosom_S30AE_C_sf"/>
</dbReference>
<dbReference type="GO" id="GO:0043024">
    <property type="term" value="F:ribosomal small subunit binding"/>
    <property type="evidence" value="ECO:0007669"/>
    <property type="project" value="TreeGrafter"/>
</dbReference>
<feature type="domain" description="Sigma 54 modulation/S30EA ribosomal protein C-terminal" evidence="3">
    <location>
        <begin position="145"/>
        <end position="199"/>
    </location>
</feature>
<dbReference type="GO" id="GO:0022627">
    <property type="term" value="C:cytosolic small ribosomal subunit"/>
    <property type="evidence" value="ECO:0007669"/>
    <property type="project" value="TreeGrafter"/>
</dbReference>
<evidence type="ECO:0000259" key="3">
    <source>
        <dbReference type="Pfam" id="PF16321"/>
    </source>
</evidence>
<proteinExistence type="inferred from homology"/>
<reference evidence="4 5" key="1">
    <citation type="submission" date="2016-12" db="EMBL/GenBank/DDBJ databases">
        <title>Draft genome of Tersicoccus phoenicis 1P05MA.</title>
        <authorList>
            <person name="Nakajima Y."/>
            <person name="Yoshizawa S."/>
            <person name="Nakamura K."/>
            <person name="Ogura Y."/>
            <person name="Hayashi T."/>
            <person name="Kogure K."/>
        </authorList>
    </citation>
    <scope>NUCLEOTIDE SEQUENCE [LARGE SCALE GENOMIC DNA]</scope>
    <source>
        <strain evidence="4 5">1p05MA</strain>
    </source>
</reference>